<dbReference type="InterPro" id="IPR055170">
    <property type="entry name" value="GFO_IDH_MocA-like_dom"/>
</dbReference>
<accession>A0ABQ6MSZ9</accession>
<dbReference type="PANTHER" id="PTHR46368:SF4">
    <property type="entry name" value="OS10G0403700 PROTEIN"/>
    <property type="match status" value="1"/>
</dbReference>
<evidence type="ECO:0000259" key="2">
    <source>
        <dbReference type="Pfam" id="PF01408"/>
    </source>
</evidence>
<evidence type="ECO:0008006" key="6">
    <source>
        <dbReference type="Google" id="ProtNLM"/>
    </source>
</evidence>
<comment type="caution">
    <text evidence="4">The sequence shown here is derived from an EMBL/GenBank/DDBJ whole genome shotgun (WGS) entry which is preliminary data.</text>
</comment>
<dbReference type="PANTHER" id="PTHR46368">
    <property type="match status" value="1"/>
</dbReference>
<dbReference type="Gene3D" id="3.40.50.720">
    <property type="entry name" value="NAD(P)-binding Rossmann-like Domain"/>
    <property type="match status" value="1"/>
</dbReference>
<proteinExistence type="inferred from homology"/>
<feature type="domain" description="Gfo/Idh/MocA-like oxidoreductase N-terminal" evidence="2">
    <location>
        <begin position="5"/>
        <end position="115"/>
    </location>
</feature>
<dbReference type="InterPro" id="IPR036291">
    <property type="entry name" value="NAD(P)-bd_dom_sf"/>
</dbReference>
<evidence type="ECO:0000259" key="3">
    <source>
        <dbReference type="Pfam" id="PF22725"/>
    </source>
</evidence>
<comment type="similarity">
    <text evidence="1">Belongs to the Gfo/Idh/MocA family.</text>
</comment>
<keyword evidence="5" id="KW-1185">Reference proteome</keyword>
<evidence type="ECO:0000313" key="4">
    <source>
        <dbReference type="EMBL" id="GMI32646.1"/>
    </source>
</evidence>
<sequence>MNPVRLAVLGTANIARKNIRAIGEAAGIVVTAVGSRNPEKAKTYCQEVALPPSTICCSYKEALANPDIDAVYLPLPTALHLEWVSLAAAAGKHILCEKPVAVDPAELKTIESAASSVVLMDGVMFMHNERLSSIRSSLQGGRVGKAGARHVSSCFTFRGSASFFAENIRVKKAGDPLGCLGDLGWYNIRVSLAAFDWAMPSRASGTIASQTDEGVPLSMSASLRWDDGRTATFTCSFTHALQQWCRIAGDDAVIAMDDFVIPHHPTTSKFKIVSEDFAEEAAFCRRHEEEVVIEGGKPQEVLMWEAFAARVQEAKTSGEVPKPSLTYEAMTQLVTDAVLRSARSGGAEVDVAQAL</sequence>
<dbReference type="InterPro" id="IPR000683">
    <property type="entry name" value="Gfo/Idh/MocA-like_OxRdtase_N"/>
</dbReference>
<protein>
    <recommendedName>
        <fullName evidence="6">Gfo/Idh/MocA-like oxidoreductase N-terminal domain-containing protein</fullName>
    </recommendedName>
</protein>
<gene>
    <name evidence="4" type="ORF">TeGR_g9092</name>
</gene>
<evidence type="ECO:0000256" key="1">
    <source>
        <dbReference type="ARBA" id="ARBA00010928"/>
    </source>
</evidence>
<dbReference type="EMBL" id="BRYB01004525">
    <property type="protein sequence ID" value="GMI32646.1"/>
    <property type="molecule type" value="Genomic_DNA"/>
</dbReference>
<feature type="domain" description="GFO/IDH/MocA-like oxidoreductase" evidence="3">
    <location>
        <begin position="135"/>
        <end position="254"/>
    </location>
</feature>
<evidence type="ECO:0000313" key="5">
    <source>
        <dbReference type="Proteomes" id="UP001165060"/>
    </source>
</evidence>
<dbReference type="SUPFAM" id="SSF51735">
    <property type="entry name" value="NAD(P)-binding Rossmann-fold domains"/>
    <property type="match status" value="1"/>
</dbReference>
<dbReference type="Gene3D" id="3.30.360.10">
    <property type="entry name" value="Dihydrodipicolinate Reductase, domain 2"/>
    <property type="match status" value="1"/>
</dbReference>
<dbReference type="Proteomes" id="UP001165060">
    <property type="component" value="Unassembled WGS sequence"/>
</dbReference>
<dbReference type="Pfam" id="PF22725">
    <property type="entry name" value="GFO_IDH_MocA_C3"/>
    <property type="match status" value="1"/>
</dbReference>
<dbReference type="Pfam" id="PF01408">
    <property type="entry name" value="GFO_IDH_MocA"/>
    <property type="match status" value="1"/>
</dbReference>
<reference evidence="4 5" key="1">
    <citation type="journal article" date="2023" name="Commun. Biol.">
        <title>Genome analysis of Parmales, the sister group of diatoms, reveals the evolutionary specialization of diatoms from phago-mixotrophs to photoautotrophs.</title>
        <authorList>
            <person name="Ban H."/>
            <person name="Sato S."/>
            <person name="Yoshikawa S."/>
            <person name="Yamada K."/>
            <person name="Nakamura Y."/>
            <person name="Ichinomiya M."/>
            <person name="Sato N."/>
            <person name="Blanc-Mathieu R."/>
            <person name="Endo H."/>
            <person name="Kuwata A."/>
            <person name="Ogata H."/>
        </authorList>
    </citation>
    <scope>NUCLEOTIDE SEQUENCE [LARGE SCALE GENOMIC DNA]</scope>
</reference>
<organism evidence="4 5">
    <name type="scientific">Tetraparma gracilis</name>
    <dbReference type="NCBI Taxonomy" id="2962635"/>
    <lineage>
        <taxon>Eukaryota</taxon>
        <taxon>Sar</taxon>
        <taxon>Stramenopiles</taxon>
        <taxon>Ochrophyta</taxon>
        <taxon>Bolidophyceae</taxon>
        <taxon>Parmales</taxon>
        <taxon>Triparmaceae</taxon>
        <taxon>Tetraparma</taxon>
    </lineage>
</organism>
<dbReference type="SUPFAM" id="SSF55347">
    <property type="entry name" value="Glyceraldehyde-3-phosphate dehydrogenase-like, C-terminal domain"/>
    <property type="match status" value="1"/>
</dbReference>
<name>A0ABQ6MSZ9_9STRA</name>